<evidence type="ECO:0000256" key="5">
    <source>
        <dbReference type="ARBA" id="ARBA00022801"/>
    </source>
</evidence>
<sequence length="165" mass="17749">MLTETILEDDRWQALDLPGLAETAARAALTHLGLAPDAWEIAILACDDARIMALNADFRDKPVPTNVLSWPETDLAPDTPGARPEAPAQAGDDAPTPLGDIAIAWETCQREAEAAGKPLPDHVTHLIVHAVLHLLGYDHIRDQDATLMETTEVAILGKLGVPDPY</sequence>
<feature type="binding site" evidence="7">
    <location>
        <position position="139"/>
    </location>
    <ligand>
        <name>Zn(2+)</name>
        <dbReference type="ChEBI" id="CHEBI:29105"/>
        <note>catalytic</note>
    </ligand>
</feature>
<name>A0A1M7EBI5_9RHOB</name>
<keyword evidence="7" id="KW-0690">Ribosome biogenesis</keyword>
<keyword evidence="7" id="KW-0963">Cytoplasm</keyword>
<evidence type="ECO:0000256" key="1">
    <source>
        <dbReference type="ARBA" id="ARBA00010875"/>
    </source>
</evidence>
<evidence type="ECO:0000256" key="2">
    <source>
        <dbReference type="ARBA" id="ARBA00022722"/>
    </source>
</evidence>
<dbReference type="InterPro" id="IPR002036">
    <property type="entry name" value="YbeY"/>
</dbReference>
<dbReference type="RefSeq" id="WP_149779067.1">
    <property type="nucleotide sequence ID" value="NZ_FRCB01000003.1"/>
</dbReference>
<evidence type="ECO:0000256" key="3">
    <source>
        <dbReference type="ARBA" id="ARBA00022723"/>
    </source>
</evidence>
<feature type="region of interest" description="Disordered" evidence="8">
    <location>
        <begin position="68"/>
        <end position="96"/>
    </location>
</feature>
<comment type="similarity">
    <text evidence="1 7">Belongs to the endoribonuclease YbeY family.</text>
</comment>
<keyword evidence="3 7" id="KW-0479">Metal-binding</keyword>
<keyword evidence="6 7" id="KW-0862">Zinc</keyword>
<dbReference type="SUPFAM" id="SSF55486">
    <property type="entry name" value="Metalloproteases ('zincins'), catalytic domain"/>
    <property type="match status" value="1"/>
</dbReference>
<accession>A0A1M7EBI5</accession>
<dbReference type="PANTHER" id="PTHR46986:SF1">
    <property type="entry name" value="ENDORIBONUCLEASE YBEY, CHLOROPLASTIC"/>
    <property type="match status" value="1"/>
</dbReference>
<evidence type="ECO:0000256" key="8">
    <source>
        <dbReference type="SAM" id="MobiDB-lite"/>
    </source>
</evidence>
<keyword evidence="7" id="KW-0698">rRNA processing</keyword>
<dbReference type="PROSITE" id="PS01306">
    <property type="entry name" value="UPF0054"/>
    <property type="match status" value="1"/>
</dbReference>
<feature type="binding site" evidence="7">
    <location>
        <position position="129"/>
    </location>
    <ligand>
        <name>Zn(2+)</name>
        <dbReference type="ChEBI" id="CHEBI:29105"/>
        <note>catalytic</note>
    </ligand>
</feature>
<organism evidence="9 10">
    <name type="scientific">Roseovarius litoreus</name>
    <dbReference type="NCBI Taxonomy" id="1155722"/>
    <lineage>
        <taxon>Bacteria</taxon>
        <taxon>Pseudomonadati</taxon>
        <taxon>Pseudomonadota</taxon>
        <taxon>Alphaproteobacteria</taxon>
        <taxon>Rhodobacterales</taxon>
        <taxon>Roseobacteraceae</taxon>
        <taxon>Roseovarius</taxon>
    </lineage>
</organism>
<dbReference type="Pfam" id="PF02130">
    <property type="entry name" value="YbeY"/>
    <property type="match status" value="1"/>
</dbReference>
<dbReference type="Proteomes" id="UP000322545">
    <property type="component" value="Unassembled WGS sequence"/>
</dbReference>
<evidence type="ECO:0000256" key="6">
    <source>
        <dbReference type="ARBA" id="ARBA00022833"/>
    </source>
</evidence>
<dbReference type="GO" id="GO:0004222">
    <property type="term" value="F:metalloendopeptidase activity"/>
    <property type="evidence" value="ECO:0007669"/>
    <property type="project" value="InterPro"/>
</dbReference>
<dbReference type="Gene3D" id="3.40.390.30">
    <property type="entry name" value="Metalloproteases ('zincins'), catalytic domain"/>
    <property type="match status" value="1"/>
</dbReference>
<keyword evidence="2 7" id="KW-0540">Nuclease</keyword>
<keyword evidence="5 7" id="KW-0378">Hydrolase</keyword>
<dbReference type="InterPro" id="IPR020549">
    <property type="entry name" value="YbeY_CS"/>
</dbReference>
<dbReference type="InterPro" id="IPR023091">
    <property type="entry name" value="MetalPrtase_cat_dom_sf_prd"/>
</dbReference>
<dbReference type="GO" id="GO:0005737">
    <property type="term" value="C:cytoplasm"/>
    <property type="evidence" value="ECO:0007669"/>
    <property type="project" value="UniProtKB-SubCell"/>
</dbReference>
<evidence type="ECO:0000313" key="10">
    <source>
        <dbReference type="Proteomes" id="UP000322545"/>
    </source>
</evidence>
<dbReference type="GO" id="GO:0008270">
    <property type="term" value="F:zinc ion binding"/>
    <property type="evidence" value="ECO:0007669"/>
    <property type="project" value="UniProtKB-UniRule"/>
</dbReference>
<reference evidence="9 10" key="1">
    <citation type="submission" date="2016-11" db="EMBL/GenBank/DDBJ databases">
        <authorList>
            <person name="Varghese N."/>
            <person name="Submissions S."/>
        </authorList>
    </citation>
    <scope>NUCLEOTIDE SEQUENCE [LARGE SCALE GENOMIC DNA]</scope>
    <source>
        <strain evidence="9 10">DSM 28249</strain>
    </source>
</reference>
<evidence type="ECO:0000256" key="7">
    <source>
        <dbReference type="HAMAP-Rule" id="MF_00009"/>
    </source>
</evidence>
<dbReference type="AlphaFoldDB" id="A0A1M7EBI5"/>
<dbReference type="GO" id="GO:0006364">
    <property type="term" value="P:rRNA processing"/>
    <property type="evidence" value="ECO:0007669"/>
    <property type="project" value="UniProtKB-UniRule"/>
</dbReference>
<keyword evidence="10" id="KW-1185">Reference proteome</keyword>
<gene>
    <name evidence="7" type="primary">ybeY</name>
    <name evidence="9" type="ORF">SAMN05443432_103284</name>
</gene>
<protein>
    <recommendedName>
        <fullName evidence="7">Endoribonuclease YbeY</fullName>
        <ecNumber evidence="7">3.1.-.-</ecNumber>
    </recommendedName>
</protein>
<evidence type="ECO:0000313" key="9">
    <source>
        <dbReference type="EMBL" id="SHL88996.1"/>
    </source>
</evidence>
<keyword evidence="4 7" id="KW-0255">Endonuclease</keyword>
<dbReference type="EMBL" id="FRCB01000003">
    <property type="protein sequence ID" value="SHL88996.1"/>
    <property type="molecule type" value="Genomic_DNA"/>
</dbReference>
<comment type="subcellular location">
    <subcellularLocation>
        <location evidence="7">Cytoplasm</location>
    </subcellularLocation>
</comment>
<proteinExistence type="inferred from homology"/>
<dbReference type="HAMAP" id="MF_00009">
    <property type="entry name" value="Endoribonucl_YbeY"/>
    <property type="match status" value="1"/>
</dbReference>
<dbReference type="GO" id="GO:0004521">
    <property type="term" value="F:RNA endonuclease activity"/>
    <property type="evidence" value="ECO:0007669"/>
    <property type="project" value="UniProtKB-UniRule"/>
</dbReference>
<feature type="binding site" evidence="7">
    <location>
        <position position="133"/>
    </location>
    <ligand>
        <name>Zn(2+)</name>
        <dbReference type="ChEBI" id="CHEBI:29105"/>
        <note>catalytic</note>
    </ligand>
</feature>
<evidence type="ECO:0000256" key="4">
    <source>
        <dbReference type="ARBA" id="ARBA00022759"/>
    </source>
</evidence>
<comment type="cofactor">
    <cofactor evidence="7">
        <name>Zn(2+)</name>
        <dbReference type="ChEBI" id="CHEBI:29105"/>
    </cofactor>
    <text evidence="7">Binds 1 zinc ion.</text>
</comment>
<dbReference type="PANTHER" id="PTHR46986">
    <property type="entry name" value="ENDORIBONUCLEASE YBEY, CHLOROPLASTIC"/>
    <property type="match status" value="1"/>
</dbReference>
<comment type="function">
    <text evidence="7">Single strand-specific metallo-endoribonuclease involved in late-stage 70S ribosome quality control and in maturation of the 3' terminus of the 16S rRNA.</text>
</comment>
<dbReference type="NCBIfam" id="TIGR00043">
    <property type="entry name" value="rRNA maturation RNase YbeY"/>
    <property type="match status" value="1"/>
</dbReference>
<dbReference type="EC" id="3.1.-.-" evidence="7"/>